<dbReference type="EMBL" id="CP090894">
    <property type="protein sequence ID" value="ULT95430.1"/>
    <property type="molecule type" value="Genomic_DNA"/>
</dbReference>
<protein>
    <submittedName>
        <fullName evidence="1">Uncharacterized protein</fullName>
    </submittedName>
</protein>
<evidence type="ECO:0000313" key="1">
    <source>
        <dbReference type="EMBL" id="ULT95430.1"/>
    </source>
</evidence>
<sequence length="120" mass="13534">MSTFGEKRKRSSFRIPIVIIQNSSTVTGTTNGGTMDGSKNRKMMMHSTLVRHGAAIEQLLLRQGTSSIRTRLCEKDKRINYQHTRHINNISNINNKPLQPMMHVGSRLSVPAYPSLITNK</sequence>
<accession>A0AAE9A8K9</accession>
<reference evidence="1 2" key="1">
    <citation type="submission" date="2022-05" db="EMBL/GenBank/DDBJ databases">
        <title>Chromosome-level reference genomes for two strains of Caenorhabditis briggsae: an improved platform for comparative genomics.</title>
        <authorList>
            <person name="Stevens L."/>
            <person name="Andersen E.C."/>
        </authorList>
    </citation>
    <scope>NUCLEOTIDE SEQUENCE [LARGE SCALE GENOMIC DNA]</scope>
    <source>
        <strain evidence="1">QX1410_ONT</strain>
        <tissue evidence="1">Whole-organism</tissue>
    </source>
</reference>
<dbReference type="Proteomes" id="UP000827892">
    <property type="component" value="Chromosome IV"/>
</dbReference>
<dbReference type="AlphaFoldDB" id="A0AAE9A8K9"/>
<proteinExistence type="predicted"/>
<evidence type="ECO:0000313" key="2">
    <source>
        <dbReference type="Proteomes" id="UP000827892"/>
    </source>
</evidence>
<name>A0AAE9A8K9_CAEBR</name>
<organism evidence="1 2">
    <name type="scientific">Caenorhabditis briggsae</name>
    <dbReference type="NCBI Taxonomy" id="6238"/>
    <lineage>
        <taxon>Eukaryota</taxon>
        <taxon>Metazoa</taxon>
        <taxon>Ecdysozoa</taxon>
        <taxon>Nematoda</taxon>
        <taxon>Chromadorea</taxon>
        <taxon>Rhabditida</taxon>
        <taxon>Rhabditina</taxon>
        <taxon>Rhabditomorpha</taxon>
        <taxon>Rhabditoidea</taxon>
        <taxon>Rhabditidae</taxon>
        <taxon>Peloderinae</taxon>
        <taxon>Caenorhabditis</taxon>
    </lineage>
</organism>
<gene>
    <name evidence="1" type="ORF">L3Y34_004277</name>
</gene>